<dbReference type="AlphaFoldDB" id="C8PL03"/>
<organism evidence="2 3">
    <name type="scientific">Campylobacter gracilis RM3268</name>
    <dbReference type="NCBI Taxonomy" id="553220"/>
    <lineage>
        <taxon>Bacteria</taxon>
        <taxon>Pseudomonadati</taxon>
        <taxon>Campylobacterota</taxon>
        <taxon>Epsilonproteobacteria</taxon>
        <taxon>Campylobacterales</taxon>
        <taxon>Campylobacteraceae</taxon>
        <taxon>Campylobacter</taxon>
    </lineage>
</organism>
<keyword evidence="1" id="KW-1133">Transmembrane helix</keyword>
<sequence>MPTFTTKDYKAALRSRSARTTSAGGFSIKNDNSFIVIFVIAMMAFIFFYGMSAGLDLDNFFLGNGHGRGGGGILGLLIAGVAWYQGRDGGGLFKFNDHAITFVSNERKSEILLFNIDYVRLTPGFLRTCTGYTALSHSRYVKHEQFFTFGIGSIIVLWLVGIAMSERVGMAFVIMVVGVVIFIFAKALSSWRLNGDFHDILLRDTVLIRGKDLNDRVLWFAITPGRNDRRRLRAYFKEHLDFDIDGG</sequence>
<name>C8PL03_9BACT</name>
<keyword evidence="1" id="KW-0812">Transmembrane</keyword>
<feature type="transmembrane region" description="Helical" evidence="1">
    <location>
        <begin position="170"/>
        <end position="188"/>
    </location>
</feature>
<evidence type="ECO:0000313" key="3">
    <source>
        <dbReference type="Proteomes" id="UP000005709"/>
    </source>
</evidence>
<keyword evidence="3" id="KW-1185">Reference proteome</keyword>
<dbReference type="EMBL" id="ACYG01000031">
    <property type="protein sequence ID" value="EEV16418.1"/>
    <property type="molecule type" value="Genomic_DNA"/>
</dbReference>
<accession>C8PL03</accession>
<feature type="transmembrane region" description="Helical" evidence="1">
    <location>
        <begin position="67"/>
        <end position="84"/>
    </location>
</feature>
<dbReference type="Proteomes" id="UP000005709">
    <property type="component" value="Unassembled WGS sequence"/>
</dbReference>
<evidence type="ECO:0000313" key="2">
    <source>
        <dbReference type="EMBL" id="EEV16418.1"/>
    </source>
</evidence>
<reference evidence="2 3" key="1">
    <citation type="submission" date="2009-07" db="EMBL/GenBank/DDBJ databases">
        <authorList>
            <person name="Madupu R."/>
            <person name="Sebastian Y."/>
            <person name="Durkin A.S."/>
            <person name="Torralba M."/>
            <person name="Methe B."/>
            <person name="Sutton G.G."/>
            <person name="Strausberg R.L."/>
            <person name="Nelson K.E."/>
        </authorList>
    </citation>
    <scope>NUCLEOTIDE SEQUENCE [LARGE SCALE GENOMIC DNA]</scope>
    <source>
        <strain evidence="2 3">RM3268</strain>
    </source>
</reference>
<dbReference type="RefSeq" id="WP_005873090.1">
    <property type="nucleotide sequence ID" value="NZ_ACYG01000031.1"/>
</dbReference>
<keyword evidence="1" id="KW-0472">Membrane</keyword>
<evidence type="ECO:0000256" key="1">
    <source>
        <dbReference type="SAM" id="Phobius"/>
    </source>
</evidence>
<feature type="transmembrane region" description="Helical" evidence="1">
    <location>
        <begin position="34"/>
        <end position="55"/>
    </location>
</feature>
<protein>
    <submittedName>
        <fullName evidence="2">Uncharacterized protein</fullName>
    </submittedName>
</protein>
<proteinExistence type="predicted"/>
<gene>
    <name evidence="2" type="ORF">CAMGR0001_2793</name>
</gene>
<comment type="caution">
    <text evidence="2">The sequence shown here is derived from an EMBL/GenBank/DDBJ whole genome shotgun (WGS) entry which is preliminary data.</text>
</comment>
<feature type="transmembrane region" description="Helical" evidence="1">
    <location>
        <begin position="146"/>
        <end position="164"/>
    </location>
</feature>